<dbReference type="RefSeq" id="WP_100364199.1">
    <property type="nucleotide sequence ID" value="NZ_PGFF01000001.1"/>
</dbReference>
<protein>
    <submittedName>
        <fullName evidence="1">Uncharacterized protein</fullName>
    </submittedName>
</protein>
<dbReference type="AlphaFoldDB" id="A0A2M9CJ91"/>
<dbReference type="EMBL" id="PGFF01000001">
    <property type="protein sequence ID" value="PJJ71954.1"/>
    <property type="molecule type" value="Genomic_DNA"/>
</dbReference>
<comment type="caution">
    <text evidence="1">The sequence shown here is derived from an EMBL/GenBank/DDBJ whole genome shotgun (WGS) entry which is preliminary data.</text>
</comment>
<keyword evidence="2" id="KW-1185">Reference proteome</keyword>
<name>A0A2M9CJ91_9MICO</name>
<sequence length="67" mass="8026">MTTVTAHHRHLRRASHLERFAVWLGMLLVDWGRRNRYQPAREAALLRRAVERELREEAARRAYDVFG</sequence>
<evidence type="ECO:0000313" key="1">
    <source>
        <dbReference type="EMBL" id="PJJ71954.1"/>
    </source>
</evidence>
<accession>A0A2M9CJ91</accession>
<evidence type="ECO:0000313" key="2">
    <source>
        <dbReference type="Proteomes" id="UP000228758"/>
    </source>
</evidence>
<organism evidence="1 2">
    <name type="scientific">Diaminobutyricimonas aerilata</name>
    <dbReference type="NCBI Taxonomy" id="1162967"/>
    <lineage>
        <taxon>Bacteria</taxon>
        <taxon>Bacillati</taxon>
        <taxon>Actinomycetota</taxon>
        <taxon>Actinomycetes</taxon>
        <taxon>Micrococcales</taxon>
        <taxon>Microbacteriaceae</taxon>
        <taxon>Diaminobutyricimonas</taxon>
    </lineage>
</organism>
<gene>
    <name evidence="1" type="ORF">CLV46_1513</name>
</gene>
<proteinExistence type="predicted"/>
<reference evidence="1 2" key="1">
    <citation type="submission" date="2017-11" db="EMBL/GenBank/DDBJ databases">
        <title>Genomic Encyclopedia of Archaeal and Bacterial Type Strains, Phase II (KMG-II): From Individual Species to Whole Genera.</title>
        <authorList>
            <person name="Goeker M."/>
        </authorList>
    </citation>
    <scope>NUCLEOTIDE SEQUENCE [LARGE SCALE GENOMIC DNA]</scope>
    <source>
        <strain evidence="1 2">DSM 27393</strain>
    </source>
</reference>
<dbReference type="Proteomes" id="UP000228758">
    <property type="component" value="Unassembled WGS sequence"/>
</dbReference>